<sequence length="290" mass="33687">MLKKCRYYLYGVHFILETDAKTLVAQLNRSATDLPAGALVTGWLAWIRMLDFEVRHIDGLSRRPPAEGEVPEDQNIDEFIDAELNYISGMVERGHRPISDALSKLAADGRNWANQFHSALWADLVTIRQSTGETHSACNITWQTVQSRADLVYMRIRQLEKRDEDLEEAAYHLRREREKNRDLFDETKRLVREPLQIGDLVLLHDTKIEKSYSVKLNFRWLGPCRIREANHERGTYRLEELDRSPFRNTTAGNRLKIFLLRDSELHAVDDIIDEEEVDVQESGEKNSLRG</sequence>
<name>A0A1J9P257_9EURO</name>
<feature type="coiled-coil region" evidence="1">
    <location>
        <begin position="156"/>
        <end position="193"/>
    </location>
</feature>
<keyword evidence="1" id="KW-0175">Coiled coil</keyword>
<dbReference type="AlphaFoldDB" id="A0A1J9P257"/>
<protein>
    <recommendedName>
        <fullName evidence="4">Reverse transcriptase RNase H-like domain-containing protein</fullName>
    </recommendedName>
</protein>
<proteinExistence type="predicted"/>
<gene>
    <name evidence="2" type="ORF">ACJ73_09791</name>
</gene>
<dbReference type="PANTHER" id="PTHR37984">
    <property type="entry name" value="PROTEIN CBG26694"/>
    <property type="match status" value="1"/>
</dbReference>
<evidence type="ECO:0008006" key="4">
    <source>
        <dbReference type="Google" id="ProtNLM"/>
    </source>
</evidence>
<keyword evidence="3" id="KW-1185">Reference proteome</keyword>
<dbReference type="Proteomes" id="UP000242791">
    <property type="component" value="Unassembled WGS sequence"/>
</dbReference>
<comment type="caution">
    <text evidence="2">The sequence shown here is derived from an EMBL/GenBank/DDBJ whole genome shotgun (WGS) entry which is preliminary data.</text>
</comment>
<dbReference type="PANTHER" id="PTHR37984:SF5">
    <property type="entry name" value="PROTEIN NYNRIN-LIKE"/>
    <property type="match status" value="1"/>
</dbReference>
<dbReference type="EMBL" id="LGTZ01002997">
    <property type="protein sequence ID" value="OJD10440.1"/>
    <property type="molecule type" value="Genomic_DNA"/>
</dbReference>
<organism evidence="2 3">
    <name type="scientific">Blastomyces percursus</name>
    <dbReference type="NCBI Taxonomy" id="1658174"/>
    <lineage>
        <taxon>Eukaryota</taxon>
        <taxon>Fungi</taxon>
        <taxon>Dikarya</taxon>
        <taxon>Ascomycota</taxon>
        <taxon>Pezizomycotina</taxon>
        <taxon>Eurotiomycetes</taxon>
        <taxon>Eurotiomycetidae</taxon>
        <taxon>Onygenales</taxon>
        <taxon>Ajellomycetaceae</taxon>
        <taxon>Blastomyces</taxon>
    </lineage>
</organism>
<dbReference type="OrthoDB" id="5425374at2759"/>
<dbReference type="InterPro" id="IPR050951">
    <property type="entry name" value="Retrovirus_Pol_polyprotein"/>
</dbReference>
<reference evidence="2 3" key="1">
    <citation type="submission" date="2015-08" db="EMBL/GenBank/DDBJ databases">
        <title>Emmonsia species relationships and genome sequence.</title>
        <authorList>
            <person name="Cuomo C.A."/>
            <person name="Schwartz I.S."/>
            <person name="Kenyon C."/>
            <person name="De Hoog G.S."/>
            <person name="Govender N.P."/>
            <person name="Botha A."/>
            <person name="Moreno L."/>
            <person name="De Vries M."/>
            <person name="Munoz J.F."/>
            <person name="Stielow J.B."/>
        </authorList>
    </citation>
    <scope>NUCLEOTIDE SEQUENCE [LARGE SCALE GENOMIC DNA]</scope>
    <source>
        <strain evidence="2 3">EI222</strain>
    </source>
</reference>
<evidence type="ECO:0000313" key="3">
    <source>
        <dbReference type="Proteomes" id="UP000242791"/>
    </source>
</evidence>
<evidence type="ECO:0000256" key="1">
    <source>
        <dbReference type="SAM" id="Coils"/>
    </source>
</evidence>
<dbReference type="STRING" id="1658174.A0A1J9P257"/>
<dbReference type="VEuPathDB" id="FungiDB:ACJ73_09791"/>
<evidence type="ECO:0000313" key="2">
    <source>
        <dbReference type="EMBL" id="OJD10440.1"/>
    </source>
</evidence>
<accession>A0A1J9P257</accession>
<feature type="non-terminal residue" evidence="2">
    <location>
        <position position="290"/>
    </location>
</feature>